<evidence type="ECO:0000256" key="10">
    <source>
        <dbReference type="PROSITE-ProRule" id="PRU00236"/>
    </source>
</evidence>
<dbReference type="PANTHER" id="PTHR11085">
    <property type="entry name" value="NAD-DEPENDENT PROTEIN DEACYLASE SIRTUIN-5, MITOCHONDRIAL-RELATED"/>
    <property type="match status" value="1"/>
</dbReference>
<comment type="cofactor">
    <cofactor evidence="1">
        <name>Zn(2+)</name>
        <dbReference type="ChEBI" id="CHEBI:29105"/>
    </cofactor>
</comment>
<dbReference type="GO" id="GO:0005654">
    <property type="term" value="C:nucleoplasm"/>
    <property type="evidence" value="ECO:0007669"/>
    <property type="project" value="TreeGrafter"/>
</dbReference>
<evidence type="ECO:0000256" key="2">
    <source>
        <dbReference type="ARBA" id="ARBA00004123"/>
    </source>
</evidence>
<dbReference type="GO" id="GO:0033553">
    <property type="term" value="C:rDNA heterochromatin"/>
    <property type="evidence" value="ECO:0007669"/>
    <property type="project" value="TreeGrafter"/>
</dbReference>
<feature type="compositionally biased region" description="Low complexity" evidence="11">
    <location>
        <begin position="188"/>
        <end position="202"/>
    </location>
</feature>
<dbReference type="GO" id="GO:0002039">
    <property type="term" value="F:p53 binding"/>
    <property type="evidence" value="ECO:0007669"/>
    <property type="project" value="TreeGrafter"/>
</dbReference>
<evidence type="ECO:0000256" key="6">
    <source>
        <dbReference type="ARBA" id="ARBA00022723"/>
    </source>
</evidence>
<protein>
    <recommendedName>
        <fullName evidence="4">protein acetyllysine N-acetyltransferase</fullName>
        <ecNumber evidence="4">2.3.1.286</ecNumber>
    </recommendedName>
</protein>
<comment type="similarity">
    <text evidence="3">Belongs to the sirtuin family. Class I subfamily.</text>
</comment>
<reference evidence="14" key="1">
    <citation type="submission" date="2025-08" db="UniProtKB">
        <authorList>
            <consortium name="RefSeq"/>
        </authorList>
    </citation>
    <scope>IDENTIFICATION</scope>
    <source>
        <tissue evidence="14">Total insect</tissue>
    </source>
</reference>
<dbReference type="KEGG" id="tpal:117642992"/>
<feature type="binding site" evidence="10">
    <location>
        <position position="437"/>
    </location>
    <ligand>
        <name>Zn(2+)</name>
        <dbReference type="ChEBI" id="CHEBI:29105"/>
    </ligand>
</feature>
<dbReference type="RefSeq" id="XP_034237520.1">
    <property type="nucleotide sequence ID" value="XM_034381629.1"/>
</dbReference>
<dbReference type="CDD" id="cd01408">
    <property type="entry name" value="SIRT1"/>
    <property type="match status" value="1"/>
</dbReference>
<feature type="compositionally biased region" description="Polar residues" evidence="11">
    <location>
        <begin position="780"/>
        <end position="789"/>
    </location>
</feature>
<dbReference type="PROSITE" id="PS50305">
    <property type="entry name" value="SIRTUIN"/>
    <property type="match status" value="1"/>
</dbReference>
<keyword evidence="6 10" id="KW-0479">Metal-binding</keyword>
<organism evidence="14">
    <name type="scientific">Thrips palmi</name>
    <name type="common">Melon thrips</name>
    <dbReference type="NCBI Taxonomy" id="161013"/>
    <lineage>
        <taxon>Eukaryota</taxon>
        <taxon>Metazoa</taxon>
        <taxon>Ecdysozoa</taxon>
        <taxon>Arthropoda</taxon>
        <taxon>Hexapoda</taxon>
        <taxon>Insecta</taxon>
        <taxon>Pterygota</taxon>
        <taxon>Neoptera</taxon>
        <taxon>Paraneoptera</taxon>
        <taxon>Thysanoptera</taxon>
        <taxon>Terebrantia</taxon>
        <taxon>Thripoidea</taxon>
        <taxon>Thripidae</taxon>
        <taxon>Thrips</taxon>
    </lineage>
</organism>
<evidence type="ECO:0000256" key="3">
    <source>
        <dbReference type="ARBA" id="ARBA00006924"/>
    </source>
</evidence>
<dbReference type="AlphaFoldDB" id="A0A6P8YKF4"/>
<feature type="compositionally biased region" description="Basic and acidic residues" evidence="11">
    <location>
        <begin position="698"/>
        <end position="709"/>
    </location>
</feature>
<sequence length="834" mass="91101">MLFVTYLNESNLRLFTNSFSTFGHVFRAPSPAPTVEPARARARWLWPRGDVRVAEVGIGRKKCSEMASDTDRQVNSSPAKRLKLDHTDLLSDSSVEISIGSVPASVKPSQDGFDPGMGPHQGILAGGDPRFRPRSSLSPGRPSGPDEPQPSTFDIGIGIVSAGVADEDVQQEVEDQDRDADDDRDEVSSTVSSLSISGLSDMSGQGWKPVVGPMTWVQRQIQTGVKPREILNHLGADPTDIPVDMDDMTLWKIIVNMMSVPPRRSKLRNINTLQDVVGLIKSCSRIIVLTGAGVSVSCGIPDFRSRDGIYSRLAVDFPDLPDPQAMFDINYFSQDPRPFFKFAREIYPGQFKPSACHRFIKKIEEHGKLLRNYSQNIDTLEHVAGIKNVIECHGSFSNASCTRCKHKVTAEEIRENIMQQKIPYCPKCFHSGLSESCSSGSNTDYSSLFNKGIMKPDIVFFGEGLPEAFHDAMAADKDVCDLLIVIGSSLKVRPVALIPNSIPAHVPQILINREPLPHLRFDVELLGDGDVIVNQLCHLLEDGWSELCSQPVLSEAGNLLPSSVDRASERDLVHSLKSQDANKSVKALETDIGVSLSSAEDVNRVLKEVIPEAGVIPVVELSNEEVLSALEDHAMATEKNEFEGEVKLRHMSVDSTPDIDIEAGSSCDIKEADAELESRIAACVANSGMSVSGVPGSAKERHLSLDSTRDSGIGDSCNSVDSSVDKERDTNTESTSDLTSNSWNKAKESIASRLPVNCFHFVAPSRYIFPGAEVFVERSNYSDTDSESGSDSHDSTDESFEEQETENDCEKAEPMTQQTECNAPSSVKSCDSVH</sequence>
<evidence type="ECO:0000256" key="5">
    <source>
        <dbReference type="ARBA" id="ARBA00022679"/>
    </source>
</evidence>
<dbReference type="InterPro" id="IPR026591">
    <property type="entry name" value="Sirtuin_cat_small_dom_sf"/>
</dbReference>
<dbReference type="InterPro" id="IPR003000">
    <property type="entry name" value="Sirtuin"/>
</dbReference>
<feature type="binding site" evidence="10">
    <location>
        <position position="404"/>
    </location>
    <ligand>
        <name>Zn(2+)</name>
        <dbReference type="ChEBI" id="CHEBI:29105"/>
    </ligand>
</feature>
<gene>
    <name evidence="14" type="primary">LOC117642992</name>
</gene>
<evidence type="ECO:0000256" key="8">
    <source>
        <dbReference type="ARBA" id="ARBA00023027"/>
    </source>
</evidence>
<dbReference type="FunFam" id="3.30.1600.10:FF:000013">
    <property type="entry name" value="NAD-dependent protein deacetylase sirtuin-1"/>
    <property type="match status" value="1"/>
</dbReference>
<feature type="domain" description="Deacetylase sirtuin-type" evidence="12">
    <location>
        <begin position="266"/>
        <end position="545"/>
    </location>
</feature>
<dbReference type="Proteomes" id="UP000515158">
    <property type="component" value="Unplaced"/>
</dbReference>
<feature type="region of interest" description="Disordered" evidence="11">
    <location>
        <begin position="780"/>
        <end position="834"/>
    </location>
</feature>
<dbReference type="InterPro" id="IPR026590">
    <property type="entry name" value="Ssirtuin_cat_dom"/>
</dbReference>
<accession>A0A6P8YKF4</accession>
<feature type="region of interest" description="Disordered" evidence="11">
    <location>
        <begin position="690"/>
        <end position="742"/>
    </location>
</feature>
<feature type="active site" description="Proton acceptor" evidence="10">
    <location>
        <position position="393"/>
    </location>
</feature>
<evidence type="ECO:0000256" key="4">
    <source>
        <dbReference type="ARBA" id="ARBA00012928"/>
    </source>
</evidence>
<feature type="compositionally biased region" description="Low complexity" evidence="11">
    <location>
        <begin position="134"/>
        <end position="143"/>
    </location>
</feature>
<dbReference type="SUPFAM" id="SSF52467">
    <property type="entry name" value="DHS-like NAD/FAD-binding domain"/>
    <property type="match status" value="1"/>
</dbReference>
<dbReference type="InterPro" id="IPR029035">
    <property type="entry name" value="DHS-like_NAD/FAD-binding_dom"/>
</dbReference>
<feature type="compositionally biased region" description="Acidic residues" evidence="11">
    <location>
        <begin position="165"/>
        <end position="185"/>
    </location>
</feature>
<feature type="binding site" evidence="10">
    <location>
        <position position="401"/>
    </location>
    <ligand>
        <name>Zn(2+)</name>
        <dbReference type="ChEBI" id="CHEBI:29105"/>
    </ligand>
</feature>
<evidence type="ECO:0000256" key="9">
    <source>
        <dbReference type="ARBA" id="ARBA00023242"/>
    </source>
</evidence>
<comment type="subcellular location">
    <subcellularLocation>
        <location evidence="2">Nucleus</location>
    </subcellularLocation>
</comment>
<feature type="binding site" evidence="10">
    <location>
        <position position="425"/>
    </location>
    <ligand>
        <name>Zn(2+)</name>
        <dbReference type="ChEBI" id="CHEBI:29105"/>
    </ligand>
</feature>
<evidence type="ECO:0000313" key="13">
    <source>
        <dbReference type="Proteomes" id="UP000515158"/>
    </source>
</evidence>
<dbReference type="PANTHER" id="PTHR11085:SF9">
    <property type="entry name" value="NAD-DEPENDENT PROTEIN DEACETYLASE SIRTUIN-1"/>
    <property type="match status" value="1"/>
</dbReference>
<dbReference type="Gene3D" id="3.30.1600.10">
    <property type="entry name" value="SIR2/SIRT2 'Small Domain"/>
    <property type="match status" value="1"/>
</dbReference>
<dbReference type="Gene3D" id="3.40.50.1220">
    <property type="entry name" value="TPP-binding domain"/>
    <property type="match status" value="1"/>
</dbReference>
<dbReference type="GO" id="GO:0046872">
    <property type="term" value="F:metal ion binding"/>
    <property type="evidence" value="ECO:0007669"/>
    <property type="project" value="UniProtKB-KW"/>
</dbReference>
<dbReference type="InParanoid" id="A0A6P8YKF4"/>
<dbReference type="GO" id="GO:0070403">
    <property type="term" value="F:NAD+ binding"/>
    <property type="evidence" value="ECO:0007669"/>
    <property type="project" value="InterPro"/>
</dbReference>
<evidence type="ECO:0000259" key="12">
    <source>
        <dbReference type="PROSITE" id="PS50305"/>
    </source>
</evidence>
<evidence type="ECO:0000313" key="14">
    <source>
        <dbReference type="RefSeq" id="XP_034237520.1"/>
    </source>
</evidence>
<dbReference type="FunCoup" id="A0A6P8YKF4">
    <property type="interactions" value="334"/>
</dbReference>
<feature type="compositionally biased region" description="Polar residues" evidence="11">
    <location>
        <begin position="732"/>
        <end position="742"/>
    </location>
</feature>
<dbReference type="InterPro" id="IPR050134">
    <property type="entry name" value="NAD-dep_sirtuin_deacylases"/>
</dbReference>
<dbReference type="Pfam" id="PF02146">
    <property type="entry name" value="SIR2"/>
    <property type="match status" value="1"/>
</dbReference>
<evidence type="ECO:0000256" key="1">
    <source>
        <dbReference type="ARBA" id="ARBA00001947"/>
    </source>
</evidence>
<dbReference type="GO" id="GO:0017136">
    <property type="term" value="F:histone deacetylase activity, NAD-dependent"/>
    <property type="evidence" value="ECO:0007669"/>
    <property type="project" value="TreeGrafter"/>
</dbReference>
<dbReference type="EC" id="2.3.1.286" evidence="4"/>
<dbReference type="OrthoDB" id="424302at2759"/>
<keyword evidence="7 10" id="KW-0862">Zinc</keyword>
<dbReference type="GeneID" id="117642992"/>
<feature type="compositionally biased region" description="Acidic residues" evidence="11">
    <location>
        <begin position="797"/>
        <end position="807"/>
    </location>
</feature>
<keyword evidence="5" id="KW-0808">Transferase</keyword>
<feature type="region of interest" description="Disordered" evidence="11">
    <location>
        <begin position="101"/>
        <end position="202"/>
    </location>
</feature>
<name>A0A6P8YKF4_THRPL</name>
<dbReference type="GO" id="GO:0003714">
    <property type="term" value="F:transcription corepressor activity"/>
    <property type="evidence" value="ECO:0007669"/>
    <property type="project" value="TreeGrafter"/>
</dbReference>
<evidence type="ECO:0000256" key="7">
    <source>
        <dbReference type="ARBA" id="ARBA00022833"/>
    </source>
</evidence>
<keyword evidence="9" id="KW-0539">Nucleus</keyword>
<keyword evidence="13" id="KW-1185">Reference proteome</keyword>
<evidence type="ECO:0000256" key="11">
    <source>
        <dbReference type="SAM" id="MobiDB-lite"/>
    </source>
</evidence>
<proteinExistence type="inferred from homology"/>
<feature type="compositionally biased region" description="Polar residues" evidence="11">
    <location>
        <begin position="815"/>
        <end position="834"/>
    </location>
</feature>
<dbReference type="GO" id="GO:0005637">
    <property type="term" value="C:nuclear inner membrane"/>
    <property type="evidence" value="ECO:0007669"/>
    <property type="project" value="TreeGrafter"/>
</dbReference>
<keyword evidence="8" id="KW-0520">NAD</keyword>